<dbReference type="OrthoDB" id="10000795at2"/>
<name>A0A1H7MWS3_9BURK</name>
<evidence type="ECO:0000313" key="4">
    <source>
        <dbReference type="Proteomes" id="UP000199120"/>
    </source>
</evidence>
<evidence type="ECO:0000256" key="1">
    <source>
        <dbReference type="SAM" id="MobiDB-lite"/>
    </source>
</evidence>
<dbReference type="AlphaFoldDB" id="A0A1H7MWS3"/>
<dbReference type="RefSeq" id="WP_090543509.1">
    <property type="nucleotide sequence ID" value="NZ_FNSR01000001.1"/>
</dbReference>
<dbReference type="Proteomes" id="UP000199120">
    <property type="component" value="Unassembled WGS sequence"/>
</dbReference>
<feature type="region of interest" description="Disordered" evidence="1">
    <location>
        <begin position="24"/>
        <end position="99"/>
    </location>
</feature>
<evidence type="ECO:0000313" key="3">
    <source>
        <dbReference type="EMBL" id="SEL15664.1"/>
    </source>
</evidence>
<reference evidence="4" key="1">
    <citation type="submission" date="2016-10" db="EMBL/GenBank/DDBJ databases">
        <authorList>
            <person name="Varghese N."/>
            <person name="Submissions S."/>
        </authorList>
    </citation>
    <scope>NUCLEOTIDE SEQUENCE [LARGE SCALE GENOMIC DNA]</scope>
    <source>
        <strain evidence="4">LMG 26416</strain>
    </source>
</reference>
<organism evidence="3 4">
    <name type="scientific">Paraburkholderia caballeronis</name>
    <dbReference type="NCBI Taxonomy" id="416943"/>
    <lineage>
        <taxon>Bacteria</taxon>
        <taxon>Pseudomonadati</taxon>
        <taxon>Pseudomonadota</taxon>
        <taxon>Betaproteobacteria</taxon>
        <taxon>Burkholderiales</taxon>
        <taxon>Burkholderiaceae</taxon>
        <taxon>Paraburkholderia</taxon>
    </lineage>
</organism>
<evidence type="ECO:0000256" key="2">
    <source>
        <dbReference type="SAM" id="SignalP"/>
    </source>
</evidence>
<sequence>MKQRTKHTAAIVIAALAAVLASTAVAQSTETPRENGVYQFGDANGANGSDTERMPRGTQEDRRQSGYPQPGTAADTGGVGGSTQNTGASSAPKFDAQNK</sequence>
<keyword evidence="2" id="KW-0732">Signal</keyword>
<evidence type="ECO:0008006" key="5">
    <source>
        <dbReference type="Google" id="ProtNLM"/>
    </source>
</evidence>
<proteinExistence type="predicted"/>
<feature type="compositionally biased region" description="Basic and acidic residues" evidence="1">
    <location>
        <begin position="50"/>
        <end position="64"/>
    </location>
</feature>
<gene>
    <name evidence="3" type="ORF">SAMN05192542_105220</name>
</gene>
<feature type="signal peptide" evidence="2">
    <location>
        <begin position="1"/>
        <end position="26"/>
    </location>
</feature>
<dbReference type="EMBL" id="FOAJ01000005">
    <property type="protein sequence ID" value="SEL15664.1"/>
    <property type="molecule type" value="Genomic_DNA"/>
</dbReference>
<accession>A0A1H7MWS3</accession>
<protein>
    <recommendedName>
        <fullName evidence="5">DUF4124 domain-containing protein</fullName>
    </recommendedName>
</protein>
<keyword evidence="4" id="KW-1185">Reference proteome</keyword>
<feature type="chain" id="PRO_5030029101" description="DUF4124 domain-containing protein" evidence="2">
    <location>
        <begin position="27"/>
        <end position="99"/>
    </location>
</feature>